<dbReference type="InterPro" id="IPR036188">
    <property type="entry name" value="FAD/NAD-bd_sf"/>
</dbReference>
<keyword evidence="3" id="KW-0503">Monooxygenase</keyword>
<accession>A0A6N8GS41</accession>
<dbReference type="GO" id="GO:0071949">
    <property type="term" value="F:FAD binding"/>
    <property type="evidence" value="ECO:0007669"/>
    <property type="project" value="InterPro"/>
</dbReference>
<feature type="region of interest" description="Disordered" evidence="1">
    <location>
        <begin position="379"/>
        <end position="405"/>
    </location>
</feature>
<sequence>MSDPSVLIAGASIAGPALAYWLGRSGWRTTVLERAPALRRGGQNVDLRGAGLQVVRRMGLEERLRAVRRAEFGLEFVGPAGQVIARFPVGDSSALSLTAELEVMRGDLTELLVEATAATAEYRFGDRITAVRQEDDAALVSFAQAPPERFDLVVAADGIGSTTRRLVCGDRPVVRSLGVEATWATIPRADGDSDWWQLFHAPGGSISLRPDPYGTTSVVITRTLARGDRPEAGERRAPAQQRAVLRRTFSGAGWQTDRVLDALQDVEELYAVEVGQVSAPRWSRGSVVPLGDAACCPSPITGMGTTLAVVGAYVLAGEITSRTALPDGLAGYERIMRPWVERVQKLPPGVPRIANSTSRAGVALLRSVVRAAGTPSGRWVSDRLRRSSPADEPFELPRYAGLDSP</sequence>
<feature type="compositionally biased region" description="Basic and acidic residues" evidence="1">
    <location>
        <begin position="380"/>
        <end position="389"/>
    </location>
</feature>
<dbReference type="RefSeq" id="WP_156269651.1">
    <property type="nucleotide sequence ID" value="NZ_WOGU01000009.1"/>
</dbReference>
<dbReference type="EMBL" id="WOGU01000009">
    <property type="protein sequence ID" value="MUN63755.1"/>
    <property type="molecule type" value="Genomic_DNA"/>
</dbReference>
<gene>
    <name evidence="3" type="ORF">GMA12_11475</name>
</gene>
<evidence type="ECO:0000259" key="2">
    <source>
        <dbReference type="Pfam" id="PF01494"/>
    </source>
</evidence>
<evidence type="ECO:0000313" key="4">
    <source>
        <dbReference type="Proteomes" id="UP000436989"/>
    </source>
</evidence>
<protein>
    <submittedName>
        <fullName evidence="3">FAD-binding monooxygenase</fullName>
    </submittedName>
</protein>
<dbReference type="AlphaFoldDB" id="A0A6N8GS41"/>
<dbReference type="PANTHER" id="PTHR46865:SF2">
    <property type="entry name" value="MONOOXYGENASE"/>
    <property type="match status" value="1"/>
</dbReference>
<dbReference type="InterPro" id="IPR051704">
    <property type="entry name" value="FAD_aromatic-hydroxylase"/>
</dbReference>
<dbReference type="PANTHER" id="PTHR46865">
    <property type="entry name" value="OXIDOREDUCTASE-RELATED"/>
    <property type="match status" value="1"/>
</dbReference>
<keyword evidence="4" id="KW-1185">Reference proteome</keyword>
<dbReference type="GO" id="GO:0004497">
    <property type="term" value="F:monooxygenase activity"/>
    <property type="evidence" value="ECO:0007669"/>
    <property type="project" value="UniProtKB-KW"/>
</dbReference>
<organism evidence="3 4">
    <name type="scientific">Kocuria sediminis</name>
    <dbReference type="NCBI Taxonomy" id="1038857"/>
    <lineage>
        <taxon>Bacteria</taxon>
        <taxon>Bacillati</taxon>
        <taxon>Actinomycetota</taxon>
        <taxon>Actinomycetes</taxon>
        <taxon>Micrococcales</taxon>
        <taxon>Micrococcaceae</taxon>
        <taxon>Kocuria</taxon>
    </lineage>
</organism>
<reference evidence="3 4" key="1">
    <citation type="submission" date="2019-12" db="EMBL/GenBank/DDBJ databases">
        <authorList>
            <person name="Shi Y."/>
        </authorList>
    </citation>
    <scope>NUCLEOTIDE SEQUENCE [LARGE SCALE GENOMIC DNA]</scope>
    <source>
        <strain evidence="3 4">JCM 17929</strain>
    </source>
</reference>
<dbReference type="PRINTS" id="PR00420">
    <property type="entry name" value="RNGMNOXGNASE"/>
</dbReference>
<dbReference type="Gene3D" id="3.50.50.60">
    <property type="entry name" value="FAD/NAD(P)-binding domain"/>
    <property type="match status" value="1"/>
</dbReference>
<feature type="domain" description="FAD-binding" evidence="2">
    <location>
        <begin position="5"/>
        <end position="343"/>
    </location>
</feature>
<dbReference type="SUPFAM" id="SSF51905">
    <property type="entry name" value="FAD/NAD(P)-binding domain"/>
    <property type="match status" value="1"/>
</dbReference>
<evidence type="ECO:0000256" key="1">
    <source>
        <dbReference type="SAM" id="MobiDB-lite"/>
    </source>
</evidence>
<dbReference type="Pfam" id="PF01494">
    <property type="entry name" value="FAD_binding_3"/>
    <property type="match status" value="1"/>
</dbReference>
<proteinExistence type="predicted"/>
<name>A0A6N8GS41_9MICC</name>
<dbReference type="InterPro" id="IPR002938">
    <property type="entry name" value="FAD-bd"/>
</dbReference>
<evidence type="ECO:0000313" key="3">
    <source>
        <dbReference type="EMBL" id="MUN63755.1"/>
    </source>
</evidence>
<comment type="caution">
    <text evidence="3">The sequence shown here is derived from an EMBL/GenBank/DDBJ whole genome shotgun (WGS) entry which is preliminary data.</text>
</comment>
<dbReference type="Proteomes" id="UP000436989">
    <property type="component" value="Unassembled WGS sequence"/>
</dbReference>
<keyword evidence="3" id="KW-0560">Oxidoreductase</keyword>